<evidence type="ECO:0000313" key="1">
    <source>
        <dbReference type="EMBL" id="TNN63747.1"/>
    </source>
</evidence>
<accession>A0A4Z2HCZ3</accession>
<comment type="caution">
    <text evidence="1">The sequence shown here is derived from an EMBL/GenBank/DDBJ whole genome shotgun (WGS) entry which is preliminary data.</text>
</comment>
<protein>
    <submittedName>
        <fullName evidence="1">Uncharacterized protein</fullName>
    </submittedName>
</protein>
<organism evidence="1 2">
    <name type="scientific">Liparis tanakae</name>
    <name type="common">Tanaka's snailfish</name>
    <dbReference type="NCBI Taxonomy" id="230148"/>
    <lineage>
        <taxon>Eukaryota</taxon>
        <taxon>Metazoa</taxon>
        <taxon>Chordata</taxon>
        <taxon>Craniata</taxon>
        <taxon>Vertebrata</taxon>
        <taxon>Euteleostomi</taxon>
        <taxon>Actinopterygii</taxon>
        <taxon>Neopterygii</taxon>
        <taxon>Teleostei</taxon>
        <taxon>Neoteleostei</taxon>
        <taxon>Acanthomorphata</taxon>
        <taxon>Eupercaria</taxon>
        <taxon>Perciformes</taxon>
        <taxon>Cottioidei</taxon>
        <taxon>Cottales</taxon>
        <taxon>Liparidae</taxon>
        <taxon>Liparis</taxon>
    </lineage>
</organism>
<evidence type="ECO:0000313" key="2">
    <source>
        <dbReference type="Proteomes" id="UP000314294"/>
    </source>
</evidence>
<reference evidence="1 2" key="1">
    <citation type="submission" date="2019-03" db="EMBL/GenBank/DDBJ databases">
        <title>First draft genome of Liparis tanakae, snailfish: a comprehensive survey of snailfish specific genes.</title>
        <authorList>
            <person name="Kim W."/>
            <person name="Song I."/>
            <person name="Jeong J.-H."/>
            <person name="Kim D."/>
            <person name="Kim S."/>
            <person name="Ryu S."/>
            <person name="Song J.Y."/>
            <person name="Lee S.K."/>
        </authorList>
    </citation>
    <scope>NUCLEOTIDE SEQUENCE [LARGE SCALE GENOMIC DNA]</scope>
    <source>
        <tissue evidence="1">Muscle</tissue>
    </source>
</reference>
<keyword evidence="2" id="KW-1185">Reference proteome</keyword>
<name>A0A4Z2HCZ3_9TELE</name>
<sequence>MSTVTTWFVAGWLRTDAPAAPLYAGSQQTGLVQRVQLRELLIRLRHARSSSCCILGAVVSVDIFRPALHRQGRFVVLTGGRGGGRIRPAHSRRREGIGRGVSTHRAGRDLVLVRGFPKRKQGPPVLLLSLGEPAGVPALVAASDTKCNLETKGAVIGQLGLMPVGMLHEVLGRDENQNSEVALLSLRLSDMFFF</sequence>
<dbReference type="AlphaFoldDB" id="A0A4Z2HCZ3"/>
<gene>
    <name evidence="1" type="ORF">EYF80_026064</name>
</gene>
<dbReference type="EMBL" id="SRLO01000267">
    <property type="protein sequence ID" value="TNN63747.1"/>
    <property type="molecule type" value="Genomic_DNA"/>
</dbReference>
<proteinExistence type="predicted"/>
<dbReference type="Proteomes" id="UP000314294">
    <property type="component" value="Unassembled WGS sequence"/>
</dbReference>